<dbReference type="EMBL" id="JANPWZ010001121">
    <property type="protein sequence ID" value="KAJ3568585.1"/>
    <property type="molecule type" value="Genomic_DNA"/>
</dbReference>
<sequence length="128" mass="12476">MHTASGLLLLAACRALAQNFNSGSFTGTATLTISGSTVTVGGTNAATFVVGSNTITVGGASSTSSADDASVTASSDDDSDDDSSYDTSSDTSEDGVDDSNDSSSSSSSTAVAYNTGSAANSYIASTHD</sequence>
<feature type="compositionally biased region" description="Acidic residues" evidence="1">
    <location>
        <begin position="91"/>
        <end position="100"/>
    </location>
</feature>
<evidence type="ECO:0000256" key="1">
    <source>
        <dbReference type="SAM" id="MobiDB-lite"/>
    </source>
</evidence>
<name>A0A9W8NCC7_9PEZI</name>
<reference evidence="3" key="1">
    <citation type="submission" date="2022-07" db="EMBL/GenBank/DDBJ databases">
        <title>Genome Sequence of Xylaria arbuscula.</title>
        <authorList>
            <person name="Buettner E."/>
        </authorList>
    </citation>
    <scope>NUCLEOTIDE SEQUENCE</scope>
    <source>
        <strain evidence="3">VT107</strain>
    </source>
</reference>
<dbReference type="AlphaFoldDB" id="A0A9W8NCC7"/>
<dbReference type="Proteomes" id="UP001148614">
    <property type="component" value="Unassembled WGS sequence"/>
</dbReference>
<protein>
    <submittedName>
        <fullName evidence="3">Uncharacterized protein</fullName>
    </submittedName>
</protein>
<evidence type="ECO:0000313" key="4">
    <source>
        <dbReference type="Proteomes" id="UP001148614"/>
    </source>
</evidence>
<proteinExistence type="predicted"/>
<keyword evidence="2" id="KW-0732">Signal</keyword>
<feature type="region of interest" description="Disordered" evidence="1">
    <location>
        <begin position="57"/>
        <end position="111"/>
    </location>
</feature>
<comment type="caution">
    <text evidence="3">The sequence shown here is derived from an EMBL/GenBank/DDBJ whole genome shotgun (WGS) entry which is preliminary data.</text>
</comment>
<organism evidence="3 4">
    <name type="scientific">Xylaria arbuscula</name>
    <dbReference type="NCBI Taxonomy" id="114810"/>
    <lineage>
        <taxon>Eukaryota</taxon>
        <taxon>Fungi</taxon>
        <taxon>Dikarya</taxon>
        <taxon>Ascomycota</taxon>
        <taxon>Pezizomycotina</taxon>
        <taxon>Sordariomycetes</taxon>
        <taxon>Xylariomycetidae</taxon>
        <taxon>Xylariales</taxon>
        <taxon>Xylariaceae</taxon>
        <taxon>Xylaria</taxon>
    </lineage>
</organism>
<keyword evidence="4" id="KW-1185">Reference proteome</keyword>
<accession>A0A9W8NCC7</accession>
<feature type="compositionally biased region" description="Low complexity" evidence="1">
    <location>
        <begin position="60"/>
        <end position="74"/>
    </location>
</feature>
<evidence type="ECO:0000256" key="2">
    <source>
        <dbReference type="SAM" id="SignalP"/>
    </source>
</evidence>
<evidence type="ECO:0000313" key="3">
    <source>
        <dbReference type="EMBL" id="KAJ3568585.1"/>
    </source>
</evidence>
<gene>
    <name evidence="3" type="ORF">NPX13_g6369</name>
</gene>
<feature type="signal peptide" evidence="2">
    <location>
        <begin position="1"/>
        <end position="17"/>
    </location>
</feature>
<feature type="compositionally biased region" description="Acidic residues" evidence="1">
    <location>
        <begin position="75"/>
        <end position="84"/>
    </location>
</feature>
<feature type="chain" id="PRO_5040722410" evidence="2">
    <location>
        <begin position="18"/>
        <end position="128"/>
    </location>
</feature>